<sequence>MNTKQRGFTLVEMSVALLVGGLTFMAMPPLLEALGELNRAERPGGDLERVREALIGHLVSHDRLPCPATSAASGEAAAACGGEVASGFVPYRTLGLTEPPRNPQGFALRYAVAGLLTEPTEHFHPQLPAAAGWTAPGPWNPSTNESGITQPSGSAPPTYSPPTPGINGLDLCVALVEGARETPAEMLAVRALDRPDTRVRMAVVLVDPGADGVVDSDNRATPFASPGRRERDAPSVYDDRVEALGFTTLAALLDCPRLIARVNASARDAYAADDLARAQQWFEDFRRLGYEIRHDNLDHAETAQEHAIGSAVFDVVGNLIGTGDALATATGAAAKGGAIALSAYAMGMAAYSITTGAQDIEEKKEEKATALEQARNARDNLLEVIDDRNTRVNNTMTLERRGWYQ</sequence>
<dbReference type="NCBIfam" id="TIGR02532">
    <property type="entry name" value="IV_pilin_GFxxxE"/>
    <property type="match status" value="1"/>
</dbReference>
<dbReference type="Proteomes" id="UP000295247">
    <property type="component" value="Unassembled WGS sequence"/>
</dbReference>
<dbReference type="AlphaFoldDB" id="A0A4R4AGA0"/>
<evidence type="ECO:0000313" key="4">
    <source>
        <dbReference type="Proteomes" id="UP000295247"/>
    </source>
</evidence>
<keyword evidence="1" id="KW-0175">Coiled coil</keyword>
<dbReference type="EMBL" id="SMDC01000002">
    <property type="protein sequence ID" value="TCW38223.1"/>
    <property type="molecule type" value="Genomic_DNA"/>
</dbReference>
<accession>A0A4R4AGA0</accession>
<feature type="coiled-coil region" evidence="1">
    <location>
        <begin position="357"/>
        <end position="391"/>
    </location>
</feature>
<evidence type="ECO:0000313" key="3">
    <source>
        <dbReference type="EMBL" id="TCW38223.1"/>
    </source>
</evidence>
<name>A0A4R4AGA0_MARGR</name>
<comment type="caution">
    <text evidence="3">The sequence shown here is derived from an EMBL/GenBank/DDBJ whole genome shotgun (WGS) entry which is preliminary data.</text>
</comment>
<reference evidence="3 4" key="1">
    <citation type="submission" date="2019-03" db="EMBL/GenBank/DDBJ databases">
        <title>Genomic Encyclopedia of Type Strains, Phase IV (KMG-IV): sequencing the most valuable type-strain genomes for metagenomic binning, comparative biology and taxonomic classification.</title>
        <authorList>
            <person name="Goeker M."/>
        </authorList>
    </citation>
    <scope>NUCLEOTIDE SEQUENCE [LARGE SCALE GENOMIC DNA]</scope>
    <source>
        <strain evidence="3 4">DSM 203</strain>
    </source>
</reference>
<feature type="region of interest" description="Disordered" evidence="2">
    <location>
        <begin position="136"/>
        <end position="163"/>
    </location>
</feature>
<evidence type="ECO:0000256" key="1">
    <source>
        <dbReference type="SAM" id="Coils"/>
    </source>
</evidence>
<dbReference type="RefSeq" id="WP_132228600.1">
    <property type="nucleotide sequence ID" value="NZ_NRRH01000018.1"/>
</dbReference>
<dbReference type="InterPro" id="IPR012902">
    <property type="entry name" value="N_methyl_site"/>
</dbReference>
<dbReference type="PROSITE" id="PS00409">
    <property type="entry name" value="PROKAR_NTER_METHYL"/>
    <property type="match status" value="1"/>
</dbReference>
<proteinExistence type="predicted"/>
<evidence type="ECO:0000256" key="2">
    <source>
        <dbReference type="SAM" id="MobiDB-lite"/>
    </source>
</evidence>
<protein>
    <submittedName>
        <fullName evidence="3">Prepilin-type N-terminal cleavage/methylation domain-containing protein</fullName>
    </submittedName>
</protein>
<dbReference type="Pfam" id="PF07963">
    <property type="entry name" value="N_methyl"/>
    <property type="match status" value="1"/>
</dbReference>
<organism evidence="3 4">
    <name type="scientific">Marichromatium gracile</name>
    <name type="common">Chromatium gracile</name>
    <dbReference type="NCBI Taxonomy" id="1048"/>
    <lineage>
        <taxon>Bacteria</taxon>
        <taxon>Pseudomonadati</taxon>
        <taxon>Pseudomonadota</taxon>
        <taxon>Gammaproteobacteria</taxon>
        <taxon>Chromatiales</taxon>
        <taxon>Chromatiaceae</taxon>
        <taxon>Marichromatium</taxon>
    </lineage>
</organism>
<gene>
    <name evidence="3" type="ORF">EDC29_102114</name>
</gene>
<feature type="compositionally biased region" description="Polar residues" evidence="2">
    <location>
        <begin position="142"/>
        <end position="157"/>
    </location>
</feature>